<dbReference type="SUPFAM" id="SSF56037">
    <property type="entry name" value="PheT/TilS domain"/>
    <property type="match status" value="1"/>
</dbReference>
<keyword evidence="16" id="KW-1185">Reference proteome</keyword>
<sequence length="671" mass="74349">MRILPNWIRDFVDTKANDHDLAESLTHAGIAVESIVEEHGHTIYEMDLTTNRVDAMNHYGVAREASAIFDIELKPVTPKLPKAEGTAKFAIELEDAQGCPRYTARIVRGVKVASSPKNIAQRLELLGSRAINNIADASNYALFEIGHPTHAFDLDTLEGGKIVVRRAREGETLKTLDGETRKLTSQDLVIADAVKAVALAGVMGGFDTMITEKTTNVLIESAWFDPASIRHTAKRLGMHTDASHRYERGADIAITALACDRVAELILETAGGKLEGEKIDAIARKIEPRTVQLRRSEVKRHLGLDLPEQEIERILRRLGFGVDGETVTIPSWRLDVEREIDVIEELARIHGYNNFPNTLPSFAGGVIELPDEQKRARVREILLALGYNEAISLTFASKEDAAQFGGGEPLAIANPLNEEQGYLRTSLLPGMLGMIAYNLNRGNTDVRLFESGDVFEKTGERFEERRRLCFAATGNSIEASVHTKAKATDFFDLKGDVEDLLAAFTKRTVYFDTLVPEYYHPGRAARIVLDGATVGYVGQLHPSVADVRKLKQDVYLAEILQERLFQHDLKAPRFTAISRYPAVERDFSFVFDDAVTFDRVREAVEALGITEMTSFQAVEIFRGGSVPAGKYSFLVRAAFQSAERTLRDEEVANWSGQIIKALEILGGALRG</sequence>
<dbReference type="HOGENOM" id="CLU_016891_0_0_0"/>
<dbReference type="PANTHER" id="PTHR10947">
    <property type="entry name" value="PHENYLALANYL-TRNA SYNTHETASE BETA CHAIN AND LEUCINE-RICH REPEAT-CONTAINING PROTEIN 47"/>
    <property type="match status" value="1"/>
</dbReference>
<dbReference type="GO" id="GO:0004826">
    <property type="term" value="F:phenylalanine-tRNA ligase activity"/>
    <property type="evidence" value="ECO:0007669"/>
    <property type="project" value="UniProtKB-UniRule"/>
</dbReference>
<dbReference type="SMART" id="SM00873">
    <property type="entry name" value="B3_4"/>
    <property type="match status" value="1"/>
</dbReference>
<feature type="domain" description="FDX-ACB" evidence="13">
    <location>
        <begin position="578"/>
        <end position="670"/>
    </location>
</feature>
<evidence type="ECO:0000256" key="4">
    <source>
        <dbReference type="ARBA" id="ARBA00022598"/>
    </source>
</evidence>
<comment type="subunit">
    <text evidence="2 12">Tetramer of two alpha and two beta subunits.</text>
</comment>
<evidence type="ECO:0000256" key="11">
    <source>
        <dbReference type="ARBA" id="ARBA00049255"/>
    </source>
</evidence>
<evidence type="ECO:0000256" key="9">
    <source>
        <dbReference type="ARBA" id="ARBA00022917"/>
    </source>
</evidence>
<dbReference type="EC" id="6.1.1.20" evidence="12"/>
<comment type="similarity">
    <text evidence="1 12">Belongs to the phenylalanyl-tRNA synthetase beta subunit family. Type 1 subfamily.</text>
</comment>
<protein>
    <recommendedName>
        <fullName evidence="12">Phenylalanine--tRNA ligase beta subunit</fullName>
        <ecNumber evidence="12">6.1.1.20</ecNumber>
    </recommendedName>
    <alternativeName>
        <fullName evidence="12">Phenylalanyl-tRNA synthetase beta subunit</fullName>
        <shortName evidence="12">PheRS</shortName>
    </alternativeName>
</protein>
<dbReference type="EnsemblBacteria" id="ABF39723">
    <property type="protein sequence ID" value="ABF39723"/>
    <property type="gene ID" value="Acid345_0718"/>
</dbReference>
<dbReference type="GO" id="GO:0006432">
    <property type="term" value="P:phenylalanyl-tRNA aminoacylation"/>
    <property type="evidence" value="ECO:0007669"/>
    <property type="project" value="UniProtKB-UniRule"/>
</dbReference>
<dbReference type="GO" id="GO:0000287">
    <property type="term" value="F:magnesium ion binding"/>
    <property type="evidence" value="ECO:0007669"/>
    <property type="project" value="UniProtKB-UniRule"/>
</dbReference>
<evidence type="ECO:0000256" key="7">
    <source>
        <dbReference type="ARBA" id="ARBA00022840"/>
    </source>
</evidence>
<keyword evidence="9 12" id="KW-0648">Protein biosynthesis</keyword>
<dbReference type="SMART" id="SM00874">
    <property type="entry name" value="B5"/>
    <property type="match status" value="1"/>
</dbReference>
<evidence type="ECO:0000259" key="13">
    <source>
        <dbReference type="PROSITE" id="PS51447"/>
    </source>
</evidence>
<dbReference type="InterPro" id="IPR045864">
    <property type="entry name" value="aa-tRNA-synth_II/BPL/LPL"/>
</dbReference>
<dbReference type="SUPFAM" id="SSF55681">
    <property type="entry name" value="Class II aaRS and biotin synthetases"/>
    <property type="match status" value="1"/>
</dbReference>
<dbReference type="InterPro" id="IPR045060">
    <property type="entry name" value="Phe-tRNA-ligase_IIc_bsu"/>
</dbReference>
<dbReference type="Pfam" id="PF03147">
    <property type="entry name" value="FDX-ACB"/>
    <property type="match status" value="1"/>
</dbReference>
<keyword evidence="8 12" id="KW-0460">Magnesium</keyword>
<dbReference type="SMART" id="SM00896">
    <property type="entry name" value="FDX-ACB"/>
    <property type="match status" value="1"/>
</dbReference>
<dbReference type="GO" id="GO:0009328">
    <property type="term" value="C:phenylalanine-tRNA ligase complex"/>
    <property type="evidence" value="ECO:0007669"/>
    <property type="project" value="TreeGrafter"/>
</dbReference>
<dbReference type="Gene3D" id="3.30.56.10">
    <property type="match status" value="2"/>
</dbReference>
<dbReference type="InterPro" id="IPR036690">
    <property type="entry name" value="Fdx_antiC-bd_sf"/>
</dbReference>
<dbReference type="Gene3D" id="3.30.70.380">
    <property type="entry name" value="Ferrodoxin-fold anticodon-binding domain"/>
    <property type="match status" value="1"/>
</dbReference>
<accession>Q1ITS7</accession>
<dbReference type="GO" id="GO:0005524">
    <property type="term" value="F:ATP binding"/>
    <property type="evidence" value="ECO:0007669"/>
    <property type="project" value="UniProtKB-UniRule"/>
</dbReference>
<keyword evidence="5 12" id="KW-0479">Metal-binding</keyword>
<feature type="binding site" evidence="12">
    <location>
        <position position="345"/>
    </location>
    <ligand>
        <name>Mg(2+)</name>
        <dbReference type="ChEBI" id="CHEBI:18420"/>
        <note>shared with alpha subunit</note>
    </ligand>
</feature>
<dbReference type="SUPFAM" id="SSF54991">
    <property type="entry name" value="Anticodon-binding domain of PheRS"/>
    <property type="match status" value="1"/>
</dbReference>
<dbReference type="eggNOG" id="COG0072">
    <property type="taxonomic scope" value="Bacteria"/>
</dbReference>
<dbReference type="Pfam" id="PF03484">
    <property type="entry name" value="B5"/>
    <property type="match status" value="1"/>
</dbReference>
<feature type="binding site" evidence="12">
    <location>
        <position position="341"/>
    </location>
    <ligand>
        <name>Mg(2+)</name>
        <dbReference type="ChEBI" id="CHEBI:18420"/>
        <note>shared with alpha subunit</note>
    </ligand>
</feature>
<comment type="catalytic activity">
    <reaction evidence="11 12">
        <text>tRNA(Phe) + L-phenylalanine + ATP = L-phenylalanyl-tRNA(Phe) + AMP + diphosphate + H(+)</text>
        <dbReference type="Rhea" id="RHEA:19413"/>
        <dbReference type="Rhea" id="RHEA-COMP:9668"/>
        <dbReference type="Rhea" id="RHEA-COMP:9699"/>
        <dbReference type="ChEBI" id="CHEBI:15378"/>
        <dbReference type="ChEBI" id="CHEBI:30616"/>
        <dbReference type="ChEBI" id="CHEBI:33019"/>
        <dbReference type="ChEBI" id="CHEBI:58095"/>
        <dbReference type="ChEBI" id="CHEBI:78442"/>
        <dbReference type="ChEBI" id="CHEBI:78531"/>
        <dbReference type="ChEBI" id="CHEBI:456215"/>
        <dbReference type="EC" id="6.1.1.20"/>
    </reaction>
</comment>
<evidence type="ECO:0000313" key="15">
    <source>
        <dbReference type="EMBL" id="ABF39723.1"/>
    </source>
</evidence>
<dbReference type="EMBL" id="CP000360">
    <property type="protein sequence ID" value="ABF39723.1"/>
    <property type="molecule type" value="Genomic_DNA"/>
</dbReference>
<organism evidence="15 16">
    <name type="scientific">Koribacter versatilis (strain Ellin345)</name>
    <dbReference type="NCBI Taxonomy" id="204669"/>
    <lineage>
        <taxon>Bacteria</taxon>
        <taxon>Pseudomonadati</taxon>
        <taxon>Acidobacteriota</taxon>
        <taxon>Terriglobia</taxon>
        <taxon>Terriglobales</taxon>
        <taxon>Candidatus Korobacteraceae</taxon>
        <taxon>Candidatus Korobacter</taxon>
    </lineage>
</organism>
<dbReference type="CDD" id="cd00769">
    <property type="entry name" value="PheRS_beta_core"/>
    <property type="match status" value="1"/>
</dbReference>
<dbReference type="RefSeq" id="WP_011521525.1">
    <property type="nucleotide sequence ID" value="NC_008009.1"/>
</dbReference>
<keyword evidence="6 12" id="KW-0547">Nucleotide-binding</keyword>
<dbReference type="FunFam" id="3.50.40.10:FF:000001">
    <property type="entry name" value="Phenylalanine--tRNA ligase beta subunit"/>
    <property type="match status" value="1"/>
</dbReference>
<evidence type="ECO:0000256" key="8">
    <source>
        <dbReference type="ARBA" id="ARBA00022842"/>
    </source>
</evidence>
<reference evidence="15 16" key="1">
    <citation type="journal article" date="2009" name="Appl. Environ. Microbiol.">
        <title>Three genomes from the phylum Acidobacteria provide insight into the lifestyles of these microorganisms in soils.</title>
        <authorList>
            <person name="Ward N.L."/>
            <person name="Challacombe J.F."/>
            <person name="Janssen P.H."/>
            <person name="Henrissat B."/>
            <person name="Coutinho P.M."/>
            <person name="Wu M."/>
            <person name="Xie G."/>
            <person name="Haft D.H."/>
            <person name="Sait M."/>
            <person name="Badger J."/>
            <person name="Barabote R.D."/>
            <person name="Bradley B."/>
            <person name="Brettin T.S."/>
            <person name="Brinkac L.M."/>
            <person name="Bruce D."/>
            <person name="Creasy T."/>
            <person name="Daugherty S.C."/>
            <person name="Davidsen T.M."/>
            <person name="DeBoy R.T."/>
            <person name="Detter J.C."/>
            <person name="Dodson R.J."/>
            <person name="Durkin A.S."/>
            <person name="Ganapathy A."/>
            <person name="Gwinn-Giglio M."/>
            <person name="Han C.S."/>
            <person name="Khouri H."/>
            <person name="Kiss H."/>
            <person name="Kothari S.P."/>
            <person name="Madupu R."/>
            <person name="Nelson K.E."/>
            <person name="Nelson W.C."/>
            <person name="Paulsen I."/>
            <person name="Penn K."/>
            <person name="Ren Q."/>
            <person name="Rosovitz M.J."/>
            <person name="Selengut J.D."/>
            <person name="Shrivastava S."/>
            <person name="Sullivan S.A."/>
            <person name="Tapia R."/>
            <person name="Thompson L.S."/>
            <person name="Watkins K.L."/>
            <person name="Yang Q."/>
            <person name="Yu C."/>
            <person name="Zafar N."/>
            <person name="Zhou L."/>
            <person name="Kuske C.R."/>
        </authorList>
    </citation>
    <scope>NUCLEOTIDE SEQUENCE [LARGE SCALE GENOMIC DNA]</scope>
    <source>
        <strain evidence="15 16">Ellin345</strain>
    </source>
</reference>
<dbReference type="InterPro" id="IPR004532">
    <property type="entry name" value="Phe-tRNA-ligase_IIc_bsu_bact"/>
</dbReference>
<dbReference type="AlphaFoldDB" id="Q1ITS7"/>
<keyword evidence="3 12" id="KW-0963">Cytoplasm</keyword>
<dbReference type="PROSITE" id="PS51483">
    <property type="entry name" value="B5"/>
    <property type="match status" value="1"/>
</dbReference>
<dbReference type="PANTHER" id="PTHR10947:SF0">
    <property type="entry name" value="PHENYLALANINE--TRNA LIGASE BETA SUBUNIT"/>
    <property type="match status" value="1"/>
</dbReference>
<feature type="domain" description="B5" evidence="14">
    <location>
        <begin position="286"/>
        <end position="357"/>
    </location>
</feature>
<dbReference type="InterPro" id="IPR009061">
    <property type="entry name" value="DNA-bd_dom_put_sf"/>
</dbReference>
<dbReference type="Pfam" id="PF03483">
    <property type="entry name" value="B3_4"/>
    <property type="match status" value="1"/>
</dbReference>
<dbReference type="Gene3D" id="3.50.40.10">
    <property type="entry name" value="Phenylalanyl-trna Synthetase, Chain B, domain 3"/>
    <property type="match status" value="1"/>
</dbReference>
<feature type="binding site" evidence="12">
    <location>
        <position position="344"/>
    </location>
    <ligand>
        <name>Mg(2+)</name>
        <dbReference type="ChEBI" id="CHEBI:18420"/>
        <note>shared with alpha subunit</note>
    </ligand>
</feature>
<dbReference type="KEGG" id="aba:Acid345_0718"/>
<proteinExistence type="inferred from homology"/>
<dbReference type="Gene3D" id="3.30.930.10">
    <property type="entry name" value="Bira Bifunctional Protein, Domain 2"/>
    <property type="match status" value="1"/>
</dbReference>
<feature type="binding site" evidence="12">
    <location>
        <position position="335"/>
    </location>
    <ligand>
        <name>Mg(2+)</name>
        <dbReference type="ChEBI" id="CHEBI:18420"/>
        <note>shared with alpha subunit</note>
    </ligand>
</feature>
<dbReference type="PROSITE" id="PS51447">
    <property type="entry name" value="FDX_ACB"/>
    <property type="match status" value="1"/>
</dbReference>
<dbReference type="STRING" id="204669.Acid345_0718"/>
<dbReference type="NCBIfam" id="TIGR00472">
    <property type="entry name" value="pheT_bact"/>
    <property type="match status" value="1"/>
</dbReference>
<dbReference type="Pfam" id="PF17759">
    <property type="entry name" value="tRNA_synthFbeta"/>
    <property type="match status" value="1"/>
</dbReference>
<evidence type="ECO:0000256" key="10">
    <source>
        <dbReference type="ARBA" id="ARBA00023146"/>
    </source>
</evidence>
<dbReference type="InterPro" id="IPR005146">
    <property type="entry name" value="B3/B4_tRNA-bd"/>
</dbReference>
<evidence type="ECO:0000256" key="1">
    <source>
        <dbReference type="ARBA" id="ARBA00008653"/>
    </source>
</evidence>
<evidence type="ECO:0000256" key="5">
    <source>
        <dbReference type="ARBA" id="ARBA00022723"/>
    </source>
</evidence>
<keyword evidence="10 12" id="KW-0030">Aminoacyl-tRNA synthetase</keyword>
<evidence type="ECO:0000256" key="3">
    <source>
        <dbReference type="ARBA" id="ARBA00022490"/>
    </source>
</evidence>
<dbReference type="InterPro" id="IPR005147">
    <property type="entry name" value="tRNA_synthase_B5-dom"/>
</dbReference>
<comment type="subcellular location">
    <subcellularLocation>
        <location evidence="12">Cytoplasm</location>
    </subcellularLocation>
</comment>
<comment type="cofactor">
    <cofactor evidence="12">
        <name>Mg(2+)</name>
        <dbReference type="ChEBI" id="CHEBI:18420"/>
    </cofactor>
    <text evidence="12">Binds 2 magnesium ions per tetramer.</text>
</comment>
<dbReference type="HAMAP" id="MF_00283">
    <property type="entry name" value="Phe_tRNA_synth_beta1"/>
    <property type="match status" value="1"/>
</dbReference>
<keyword evidence="7 12" id="KW-0067">ATP-binding</keyword>
<dbReference type="InterPro" id="IPR041616">
    <property type="entry name" value="PheRS_beta_core"/>
</dbReference>
<evidence type="ECO:0000256" key="12">
    <source>
        <dbReference type="HAMAP-Rule" id="MF_00283"/>
    </source>
</evidence>
<name>Q1ITS7_KORVE</name>
<dbReference type="SUPFAM" id="SSF46955">
    <property type="entry name" value="Putative DNA-binding domain"/>
    <property type="match status" value="2"/>
</dbReference>
<keyword evidence="4 12" id="KW-0436">Ligase</keyword>
<dbReference type="GO" id="GO:0003723">
    <property type="term" value="F:RNA binding"/>
    <property type="evidence" value="ECO:0007669"/>
    <property type="project" value="InterPro"/>
</dbReference>
<dbReference type="InterPro" id="IPR005121">
    <property type="entry name" value="Fdx_antiC-bd"/>
</dbReference>
<evidence type="ECO:0000256" key="2">
    <source>
        <dbReference type="ARBA" id="ARBA00011209"/>
    </source>
</evidence>
<evidence type="ECO:0000256" key="6">
    <source>
        <dbReference type="ARBA" id="ARBA00022741"/>
    </source>
</evidence>
<dbReference type="OrthoDB" id="9805455at2"/>
<evidence type="ECO:0000259" key="14">
    <source>
        <dbReference type="PROSITE" id="PS51483"/>
    </source>
</evidence>
<gene>
    <name evidence="12" type="primary">pheT</name>
    <name evidence="15" type="ordered locus">Acid345_0718</name>
</gene>
<evidence type="ECO:0000313" key="16">
    <source>
        <dbReference type="Proteomes" id="UP000002432"/>
    </source>
</evidence>
<dbReference type="InterPro" id="IPR020825">
    <property type="entry name" value="Phe-tRNA_synthase-like_B3/B4"/>
</dbReference>
<dbReference type="Proteomes" id="UP000002432">
    <property type="component" value="Chromosome"/>
</dbReference>